<organism evidence="2">
    <name type="scientific">Zooxanthella nutricula</name>
    <dbReference type="NCBI Taxonomy" id="1333877"/>
    <lineage>
        <taxon>Eukaryota</taxon>
        <taxon>Sar</taxon>
        <taxon>Alveolata</taxon>
        <taxon>Dinophyceae</taxon>
        <taxon>Peridiniales</taxon>
        <taxon>Peridiniales incertae sedis</taxon>
        <taxon>Zooxanthella</taxon>
    </lineage>
</organism>
<gene>
    <name evidence="2" type="ORF">BRAN1462_LOCUS9260</name>
</gene>
<dbReference type="Pfam" id="PF01323">
    <property type="entry name" value="DSBA"/>
    <property type="match status" value="1"/>
</dbReference>
<dbReference type="InterPro" id="IPR036249">
    <property type="entry name" value="Thioredoxin-like_sf"/>
</dbReference>
<name>A0A6V0FJJ0_9DINO</name>
<dbReference type="GO" id="GO:0016491">
    <property type="term" value="F:oxidoreductase activity"/>
    <property type="evidence" value="ECO:0007669"/>
    <property type="project" value="InterPro"/>
</dbReference>
<evidence type="ECO:0000259" key="1">
    <source>
        <dbReference type="Pfam" id="PF01323"/>
    </source>
</evidence>
<dbReference type="EMBL" id="HBGW01014582">
    <property type="protein sequence ID" value="CAD9520476.1"/>
    <property type="molecule type" value="Transcribed_RNA"/>
</dbReference>
<dbReference type="SUPFAM" id="SSF52833">
    <property type="entry name" value="Thioredoxin-like"/>
    <property type="match status" value="1"/>
</dbReference>
<proteinExistence type="predicted"/>
<evidence type="ECO:0000313" key="2">
    <source>
        <dbReference type="EMBL" id="CAD9520476.1"/>
    </source>
</evidence>
<accession>A0A6V0FJJ0</accession>
<protein>
    <recommendedName>
        <fullName evidence="1">DSBA-like thioredoxin domain-containing protein</fullName>
    </recommendedName>
</protein>
<sequence length="164" mass="18543">MRDLGRKVGIELDYGVQTQWQPVDSQRVMLWARRYGRQEAYMSALGRRHFEERTSASHRSTLLQAVREAGLDVAAAEAFLQTDELRDEVWRSYGSTIRDAGIHAIPFFVFNSPLTDGGPFRKGAGRPRIVNGSSDRDEFLGIFEQLAADVLRAEGERLGQRARC</sequence>
<dbReference type="InterPro" id="IPR001853">
    <property type="entry name" value="DSBA-like_thioredoxin_dom"/>
</dbReference>
<feature type="domain" description="DSBA-like thioredoxin" evidence="1">
    <location>
        <begin position="4"/>
        <end position="112"/>
    </location>
</feature>
<reference evidence="2" key="1">
    <citation type="submission" date="2021-01" db="EMBL/GenBank/DDBJ databases">
        <authorList>
            <person name="Corre E."/>
            <person name="Pelletier E."/>
            <person name="Niang G."/>
            <person name="Scheremetjew M."/>
            <person name="Finn R."/>
            <person name="Kale V."/>
            <person name="Holt S."/>
            <person name="Cochrane G."/>
            <person name="Meng A."/>
            <person name="Brown T."/>
            <person name="Cohen L."/>
        </authorList>
    </citation>
    <scope>NUCLEOTIDE SEQUENCE</scope>
    <source>
        <strain evidence="2">RCC3387</strain>
    </source>
</reference>
<dbReference type="Gene3D" id="3.40.30.10">
    <property type="entry name" value="Glutaredoxin"/>
    <property type="match status" value="1"/>
</dbReference>
<dbReference type="AlphaFoldDB" id="A0A6V0FJJ0"/>